<dbReference type="RefSeq" id="XP_026880311.2">
    <property type="nucleotide sequence ID" value="XM_027024510.2"/>
</dbReference>
<comment type="subunit">
    <text evidence="8">Interacts with PRPF8 (via RNase H homology domain). Component of a U5 snRNP complex that contains PRPF8.</text>
</comment>
<evidence type="ECO:0000313" key="11">
    <source>
        <dbReference type="Ensembl" id="ENSEEEP00000043027.2"/>
    </source>
</evidence>
<dbReference type="Gene3D" id="2.60.34.20">
    <property type="match status" value="1"/>
</dbReference>
<dbReference type="InterPro" id="IPR033648">
    <property type="entry name" value="AAR2_C"/>
</dbReference>
<evidence type="ECO:0000259" key="10">
    <source>
        <dbReference type="Pfam" id="PF20981"/>
    </source>
</evidence>
<organism evidence="11 12">
    <name type="scientific">Electrophorus electricus</name>
    <name type="common">Electric eel</name>
    <name type="synonym">Gymnotus electricus</name>
    <dbReference type="NCBI Taxonomy" id="8005"/>
    <lineage>
        <taxon>Eukaryota</taxon>
        <taxon>Metazoa</taxon>
        <taxon>Chordata</taxon>
        <taxon>Craniata</taxon>
        <taxon>Vertebrata</taxon>
        <taxon>Euteleostomi</taxon>
        <taxon>Actinopterygii</taxon>
        <taxon>Neopterygii</taxon>
        <taxon>Teleostei</taxon>
        <taxon>Ostariophysi</taxon>
        <taxon>Gymnotiformes</taxon>
        <taxon>Gymnotoidei</taxon>
        <taxon>Gymnotidae</taxon>
        <taxon>Electrophorus</taxon>
    </lineage>
</organism>
<reference evidence="11" key="5">
    <citation type="submission" date="2025-09" db="UniProtKB">
        <authorList>
            <consortium name="Ensembl"/>
        </authorList>
    </citation>
    <scope>IDENTIFICATION</scope>
</reference>
<dbReference type="RefSeq" id="XP_026880310.2">
    <property type="nucleotide sequence ID" value="XM_027024509.2"/>
</dbReference>
<proteinExistence type="inferred from homology"/>
<comment type="similarity">
    <text evidence="2">Belongs to the AAR2 family.</text>
</comment>
<dbReference type="GO" id="GO:0000244">
    <property type="term" value="P:spliceosomal tri-snRNP complex assembly"/>
    <property type="evidence" value="ECO:0007669"/>
    <property type="project" value="TreeGrafter"/>
</dbReference>
<dbReference type="Pfam" id="PF05282">
    <property type="entry name" value="AAR2"/>
    <property type="match status" value="1"/>
</dbReference>
<name>A0A4W4GW57_ELEEL</name>
<dbReference type="STRING" id="8005.ENSEEEP00000043027"/>
<dbReference type="Ensembl" id="ENSEEET00000043519.2">
    <property type="protein sequence ID" value="ENSEEEP00000043027.2"/>
    <property type="gene ID" value="ENSEEEG00000020312.2"/>
</dbReference>
<keyword evidence="6" id="KW-0508">mRNA splicing</keyword>
<evidence type="ECO:0000256" key="2">
    <source>
        <dbReference type="ARBA" id="ARBA00006281"/>
    </source>
</evidence>
<dbReference type="FunFam" id="1.25.40.550:FF:000001">
    <property type="entry name" value="AAR2 splicing factor homolog"/>
    <property type="match status" value="1"/>
</dbReference>
<dbReference type="InterPro" id="IPR007946">
    <property type="entry name" value="AAR2"/>
</dbReference>
<keyword evidence="12" id="KW-1185">Reference proteome</keyword>
<evidence type="ECO:0000256" key="4">
    <source>
        <dbReference type="ARBA" id="ARBA00022664"/>
    </source>
</evidence>
<evidence type="ECO:0000256" key="7">
    <source>
        <dbReference type="ARBA" id="ARBA00030625"/>
    </source>
</evidence>
<dbReference type="OMA" id="VWQSGGL"/>
<dbReference type="Gene3D" id="1.25.40.550">
    <property type="entry name" value="Aar2, C-terminal domain-like"/>
    <property type="match status" value="1"/>
</dbReference>
<dbReference type="CDD" id="cd13778">
    <property type="entry name" value="Aar2_C"/>
    <property type="match status" value="1"/>
</dbReference>
<gene>
    <name evidence="11" type="primary">AAR2</name>
</gene>
<comment type="function">
    <text evidence="1">Component of the U5 snRNP complex that is required for spliceosome assembly and for pre-mRNA splicing.</text>
</comment>
<dbReference type="GO" id="GO:0005681">
    <property type="term" value="C:spliceosomal complex"/>
    <property type="evidence" value="ECO:0007669"/>
    <property type="project" value="UniProtKB-KW"/>
</dbReference>
<evidence type="ECO:0000256" key="1">
    <source>
        <dbReference type="ARBA" id="ARBA00003708"/>
    </source>
</evidence>
<keyword evidence="4" id="KW-0507">mRNA processing</keyword>
<dbReference type="PANTHER" id="PTHR12689:SF4">
    <property type="entry name" value="PROTEIN AAR2 HOMOLOG"/>
    <property type="match status" value="1"/>
</dbReference>
<keyword evidence="5" id="KW-0747">Spliceosome</keyword>
<reference evidence="12" key="2">
    <citation type="journal article" date="2017" name="Sci. Adv.">
        <title>A tail of two voltages: Proteomic comparison of the three electric organs of the electric eel.</title>
        <authorList>
            <person name="Traeger L.L."/>
            <person name="Sabat G."/>
            <person name="Barrett-Wilt G.A."/>
            <person name="Wells G.B."/>
            <person name="Sussman M.R."/>
        </authorList>
    </citation>
    <scope>NUCLEOTIDE SEQUENCE [LARGE SCALE GENOMIC DNA]</scope>
</reference>
<dbReference type="PANTHER" id="PTHR12689">
    <property type="entry name" value="A1 CISTRON SPLICING FACTOR AAR2-RELATED"/>
    <property type="match status" value="1"/>
</dbReference>
<evidence type="ECO:0000256" key="3">
    <source>
        <dbReference type="ARBA" id="ARBA00016372"/>
    </source>
</evidence>
<dbReference type="Pfam" id="PF20981">
    <property type="entry name" value="AAR2_1st"/>
    <property type="match status" value="1"/>
</dbReference>
<dbReference type="InterPro" id="IPR038516">
    <property type="entry name" value="AAR2_N_sf"/>
</dbReference>
<evidence type="ECO:0000256" key="8">
    <source>
        <dbReference type="ARBA" id="ARBA00047009"/>
    </source>
</evidence>
<dbReference type="GeneID" id="113586415"/>
<reference evidence="12" key="1">
    <citation type="journal article" date="2014" name="Science">
        <title>Nonhuman genetics. Genomic basis for the convergent evolution of electric organs.</title>
        <authorList>
            <person name="Gallant J.R."/>
            <person name="Traeger L.L."/>
            <person name="Volkening J.D."/>
            <person name="Moffett H."/>
            <person name="Chen P.H."/>
            <person name="Novina C.D."/>
            <person name="Phillips G.N.Jr."/>
            <person name="Anand R."/>
            <person name="Wells G.B."/>
            <person name="Pinch M."/>
            <person name="Guth R."/>
            <person name="Unguez G.A."/>
            <person name="Albert J.S."/>
            <person name="Zakon H.H."/>
            <person name="Samanta M.P."/>
            <person name="Sussman M.R."/>
        </authorList>
    </citation>
    <scope>NUCLEOTIDE SEQUENCE [LARGE SCALE GENOMIC DNA]</scope>
</reference>
<evidence type="ECO:0000256" key="5">
    <source>
        <dbReference type="ARBA" id="ARBA00022728"/>
    </source>
</evidence>
<feature type="domain" description="AAR2 N-terminal" evidence="10">
    <location>
        <begin position="17"/>
        <end position="152"/>
    </location>
</feature>
<evidence type="ECO:0000313" key="12">
    <source>
        <dbReference type="Proteomes" id="UP000314983"/>
    </source>
</evidence>
<protein>
    <recommendedName>
        <fullName evidence="3">Protein AAR2 homolog</fullName>
    </recommendedName>
    <alternativeName>
        <fullName evidence="7">AAR2 splicing factor homolog</fullName>
    </alternativeName>
</protein>
<evidence type="ECO:0000256" key="6">
    <source>
        <dbReference type="ARBA" id="ARBA00023187"/>
    </source>
</evidence>
<evidence type="ECO:0000259" key="9">
    <source>
        <dbReference type="Pfam" id="PF05282"/>
    </source>
</evidence>
<sequence>MAGIDMDPEVALGLFEEGAILILLGVPEGTELGIDYKIWQVGPRFRGVKMIPPGIHFLHCSAANIKSSGGEIGPRKGLFLCLKPREIVLAHWDATEEDLDFSASQTPDEVSRVKAGLPELDPYLGPYPYDTLRKWVSLTDKLQPEVVSALQPLSGRVCAFSDVVPELQLPYTKDRLEQNLPRNDVQCQSMREGLERLPRMKPREGTELRFSHIPRQMFPAGATPAQITQCSLDLSYTLNCLLEKHHKEQPLNVLGELQFAFVCFLIGNVYEAFEHWKELLAVLCRSEEAMQERKDLYLGLISVLYHQLGEIPPDFFVDIVSQNNFLTSTLQDFFQFACGPGVDSTLRKKAEKFKVHLTKKFRWDFDVDLEECAPVVVELPEGVVLD</sequence>
<reference evidence="11" key="3">
    <citation type="submission" date="2020-05" db="EMBL/GenBank/DDBJ databases">
        <title>Electrophorus electricus (electric eel) genome, fEleEle1, primary haplotype.</title>
        <authorList>
            <person name="Myers G."/>
            <person name="Meyer A."/>
            <person name="Fedrigo O."/>
            <person name="Formenti G."/>
            <person name="Rhie A."/>
            <person name="Tracey A."/>
            <person name="Sims Y."/>
            <person name="Jarvis E.D."/>
        </authorList>
    </citation>
    <scope>NUCLEOTIDE SEQUENCE [LARGE SCALE GENOMIC DNA]</scope>
</reference>
<dbReference type="InterPro" id="IPR038514">
    <property type="entry name" value="AAR2_C_sf"/>
</dbReference>
<dbReference type="Proteomes" id="UP000314983">
    <property type="component" value="Chromosome 24"/>
</dbReference>
<accession>A0A4W4GW57</accession>
<dbReference type="FunFam" id="2.60.34.20:FF:000001">
    <property type="entry name" value="protein AAR2 homolog"/>
    <property type="match status" value="1"/>
</dbReference>
<dbReference type="InterPro" id="IPR033647">
    <property type="entry name" value="Aar2_N"/>
</dbReference>
<dbReference type="AlphaFoldDB" id="A0A4W4GW57"/>
<dbReference type="GeneTree" id="ENSGT00390000007796"/>
<dbReference type="CDD" id="cd13777">
    <property type="entry name" value="Aar2_N"/>
    <property type="match status" value="1"/>
</dbReference>
<feature type="domain" description="AAR2 C-terminal" evidence="9">
    <location>
        <begin position="210"/>
        <end position="366"/>
    </location>
</feature>
<reference evidence="11" key="4">
    <citation type="submission" date="2025-08" db="UniProtKB">
        <authorList>
            <consortium name="Ensembl"/>
        </authorList>
    </citation>
    <scope>IDENTIFICATION</scope>
</reference>